<comment type="similarity">
    <text evidence="2">Belongs to the complex I LYR family.</text>
</comment>
<evidence type="ECO:0000256" key="6">
    <source>
        <dbReference type="ARBA" id="ARBA00022982"/>
    </source>
</evidence>
<evidence type="ECO:0000313" key="10">
    <source>
        <dbReference type="EMBL" id="ODV92541.1"/>
    </source>
</evidence>
<sequence>MIIPTMLAEPVKWAATNAEARKKVLHLYRRFYRGAPTIVQIFELEIPASSIRTRVRQEFERYRYVEDLPAINVLYAKGQMQYQEVMNLWMQKPQLMKYLADTPNGLPLPKKQETFMDKFLSGSP</sequence>
<evidence type="ECO:0000256" key="3">
    <source>
        <dbReference type="ARBA" id="ARBA00022448"/>
    </source>
</evidence>
<feature type="domain" description="Complex 1 LYR protein" evidence="9">
    <location>
        <begin position="22"/>
        <end position="83"/>
    </location>
</feature>
<dbReference type="InterPro" id="IPR045299">
    <property type="entry name" value="Complex1_LYR_NDUFA6_LYRM6"/>
</dbReference>
<evidence type="ECO:0000256" key="2">
    <source>
        <dbReference type="ARBA" id="ARBA00009508"/>
    </source>
</evidence>
<accession>A0A1E4TLA6</accession>
<keyword evidence="4" id="KW-0679">Respiratory chain</keyword>
<keyword evidence="5" id="KW-0999">Mitochondrion inner membrane</keyword>
<keyword evidence="7" id="KW-0496">Mitochondrion</keyword>
<dbReference type="PANTHER" id="PTHR12964:SF0">
    <property type="entry name" value="NADH DEHYDROGENASE [UBIQUINONE] 1 ALPHA SUBCOMPLEX SUBUNIT 6"/>
    <property type="match status" value="1"/>
</dbReference>
<keyword evidence="3" id="KW-0813">Transport</keyword>
<gene>
    <name evidence="10" type="ORF">CANCADRAFT_23517</name>
</gene>
<keyword evidence="11" id="KW-1185">Reference proteome</keyword>
<evidence type="ECO:0000313" key="11">
    <source>
        <dbReference type="Proteomes" id="UP000095023"/>
    </source>
</evidence>
<dbReference type="CDD" id="cd20266">
    <property type="entry name" value="Complex1_LYR_NDUFA6_LYRM6"/>
    <property type="match status" value="1"/>
</dbReference>
<evidence type="ECO:0000256" key="1">
    <source>
        <dbReference type="ARBA" id="ARBA00004443"/>
    </source>
</evidence>
<dbReference type="GO" id="GO:0045271">
    <property type="term" value="C:respiratory chain complex I"/>
    <property type="evidence" value="ECO:0007669"/>
    <property type="project" value="InterPro"/>
</dbReference>
<dbReference type="InterPro" id="IPR008011">
    <property type="entry name" value="Complex1_LYR_dom"/>
</dbReference>
<dbReference type="Proteomes" id="UP000095023">
    <property type="component" value="Unassembled WGS sequence"/>
</dbReference>
<dbReference type="GO" id="GO:0006979">
    <property type="term" value="P:response to oxidative stress"/>
    <property type="evidence" value="ECO:0007669"/>
    <property type="project" value="TreeGrafter"/>
</dbReference>
<dbReference type="AlphaFoldDB" id="A0A1E4TLA6"/>
<dbReference type="EMBL" id="KV453841">
    <property type="protein sequence ID" value="ODV92541.1"/>
    <property type="molecule type" value="Genomic_DNA"/>
</dbReference>
<dbReference type="PANTHER" id="PTHR12964">
    <property type="entry name" value="NADH-UBIQUINONE OXIDOREDUCTASE B14 SUBUNIT"/>
    <property type="match status" value="1"/>
</dbReference>
<evidence type="ECO:0000256" key="5">
    <source>
        <dbReference type="ARBA" id="ARBA00022792"/>
    </source>
</evidence>
<comment type="subcellular location">
    <subcellularLocation>
        <location evidence="1">Mitochondrion inner membrane</location>
        <topology evidence="1">Peripheral membrane protein</topology>
        <orientation evidence="1">Matrix side</orientation>
    </subcellularLocation>
</comment>
<evidence type="ECO:0000256" key="4">
    <source>
        <dbReference type="ARBA" id="ARBA00022660"/>
    </source>
</evidence>
<dbReference type="GO" id="GO:0005743">
    <property type="term" value="C:mitochondrial inner membrane"/>
    <property type="evidence" value="ECO:0007669"/>
    <property type="project" value="UniProtKB-SubCell"/>
</dbReference>
<keyword evidence="8" id="KW-0472">Membrane</keyword>
<dbReference type="OrthoDB" id="14535at2759"/>
<dbReference type="Pfam" id="PF05347">
    <property type="entry name" value="Complex1_LYR"/>
    <property type="match status" value="1"/>
</dbReference>
<organism evidence="10 11">
    <name type="scientific">Tortispora caseinolytica NRRL Y-17796</name>
    <dbReference type="NCBI Taxonomy" id="767744"/>
    <lineage>
        <taxon>Eukaryota</taxon>
        <taxon>Fungi</taxon>
        <taxon>Dikarya</taxon>
        <taxon>Ascomycota</taxon>
        <taxon>Saccharomycotina</taxon>
        <taxon>Trigonopsidomycetes</taxon>
        <taxon>Trigonopsidales</taxon>
        <taxon>Trigonopsidaceae</taxon>
        <taxon>Tortispora</taxon>
    </lineage>
</organism>
<keyword evidence="6" id="KW-0249">Electron transport</keyword>
<name>A0A1E4TLA6_9ASCO</name>
<dbReference type="InterPro" id="IPR016488">
    <property type="entry name" value="NADH_Ub_cplx-1_asu_su-6"/>
</dbReference>
<evidence type="ECO:0000259" key="9">
    <source>
        <dbReference type="Pfam" id="PF05347"/>
    </source>
</evidence>
<proteinExistence type="inferred from homology"/>
<protein>
    <recommendedName>
        <fullName evidence="9">Complex 1 LYR protein domain-containing protein</fullName>
    </recommendedName>
</protein>
<evidence type="ECO:0000256" key="7">
    <source>
        <dbReference type="ARBA" id="ARBA00023128"/>
    </source>
</evidence>
<reference evidence="11" key="1">
    <citation type="submission" date="2016-02" db="EMBL/GenBank/DDBJ databases">
        <title>Comparative genomics of biotechnologically important yeasts.</title>
        <authorList>
            <consortium name="DOE Joint Genome Institute"/>
            <person name="Riley R."/>
            <person name="Haridas S."/>
            <person name="Wolfe K.H."/>
            <person name="Lopes M.R."/>
            <person name="Hittinger C.T."/>
            <person name="Goker M."/>
            <person name="Salamov A."/>
            <person name="Wisecaver J."/>
            <person name="Long T.M."/>
            <person name="Aerts A.L."/>
            <person name="Barry K."/>
            <person name="Choi C."/>
            <person name="Clum A."/>
            <person name="Coughlan A.Y."/>
            <person name="Deshpande S."/>
            <person name="Douglass A.P."/>
            <person name="Hanson S.J."/>
            <person name="Klenk H.-P."/>
            <person name="Labutti K."/>
            <person name="Lapidus A."/>
            <person name="Lindquist E."/>
            <person name="Lipzen A."/>
            <person name="Meier-Kolthoff J.P."/>
            <person name="Ohm R.A."/>
            <person name="Otillar R.P."/>
            <person name="Pangilinan J."/>
            <person name="Peng Y."/>
            <person name="Rokas A."/>
            <person name="Rosa C.A."/>
            <person name="Scheuner C."/>
            <person name="Sibirny A.A."/>
            <person name="Slot J.C."/>
            <person name="Stielow J.B."/>
            <person name="Sun H."/>
            <person name="Kurtzman C.P."/>
            <person name="Blackwell M."/>
            <person name="Jeffries T.W."/>
            <person name="Grigoriev I.V."/>
        </authorList>
    </citation>
    <scope>NUCLEOTIDE SEQUENCE [LARGE SCALE GENOMIC DNA]</scope>
    <source>
        <strain evidence="11">NRRL Y-17796</strain>
    </source>
</reference>
<evidence type="ECO:0000256" key="8">
    <source>
        <dbReference type="ARBA" id="ARBA00023136"/>
    </source>
</evidence>